<dbReference type="Proteomes" id="UP001186974">
    <property type="component" value="Unassembled WGS sequence"/>
</dbReference>
<organism evidence="1 2">
    <name type="scientific">Coniosporium uncinatum</name>
    <dbReference type="NCBI Taxonomy" id="93489"/>
    <lineage>
        <taxon>Eukaryota</taxon>
        <taxon>Fungi</taxon>
        <taxon>Dikarya</taxon>
        <taxon>Ascomycota</taxon>
        <taxon>Pezizomycotina</taxon>
        <taxon>Dothideomycetes</taxon>
        <taxon>Dothideomycetes incertae sedis</taxon>
        <taxon>Coniosporium</taxon>
    </lineage>
</organism>
<accession>A0ACC3DZ15</accession>
<sequence length="230" mass="25070">MHLNRQIRLESLSLFFSTKLFVPSARCALDAFMTGLTPEALKHVQRITVTDFKFTDWWRIVGGTEGTGGEDTVHGLRLLASRCTNLKGLTVRVGGCLMAELPNSDVSRVFRVVRRLPSASELLFAFPVISALLEVRGLAKVELDLSAGKYGGCAKHVKAQELYSVREVEGGCKADANSAAEKRRTRVMVMALGGEGKSMEREVEAEVEAEVGSEVVVRGKRAFSLPEAEG</sequence>
<dbReference type="EMBL" id="JAWDJW010000034">
    <property type="protein sequence ID" value="KAK3081930.1"/>
    <property type="molecule type" value="Genomic_DNA"/>
</dbReference>
<name>A0ACC3DZ15_9PEZI</name>
<evidence type="ECO:0000313" key="2">
    <source>
        <dbReference type="Proteomes" id="UP001186974"/>
    </source>
</evidence>
<proteinExistence type="predicted"/>
<comment type="caution">
    <text evidence="1">The sequence shown here is derived from an EMBL/GenBank/DDBJ whole genome shotgun (WGS) entry which is preliminary data.</text>
</comment>
<keyword evidence="2" id="KW-1185">Reference proteome</keyword>
<gene>
    <name evidence="1" type="ORF">LTS18_011655</name>
</gene>
<evidence type="ECO:0000313" key="1">
    <source>
        <dbReference type="EMBL" id="KAK3081930.1"/>
    </source>
</evidence>
<reference evidence="1" key="1">
    <citation type="submission" date="2024-09" db="EMBL/GenBank/DDBJ databases">
        <title>Black Yeasts Isolated from many extreme environments.</title>
        <authorList>
            <person name="Coleine C."/>
            <person name="Stajich J.E."/>
            <person name="Selbmann L."/>
        </authorList>
    </citation>
    <scope>NUCLEOTIDE SEQUENCE</scope>
    <source>
        <strain evidence="1">CCFEE 5737</strain>
    </source>
</reference>
<protein>
    <submittedName>
        <fullName evidence="1">Uncharacterized protein</fullName>
    </submittedName>
</protein>